<evidence type="ECO:0000313" key="2">
    <source>
        <dbReference type="Proteomes" id="UP001164909"/>
    </source>
</evidence>
<reference evidence="1" key="1">
    <citation type="submission" date="2022-12" db="EMBL/GenBank/DDBJ databases">
        <authorList>
            <person name="Bing R.G."/>
            <person name="Willard D.J."/>
            <person name="Manesh M.J.H."/>
            <person name="Laemthong T."/>
            <person name="Crosby J.R."/>
            <person name="Kelly R.M."/>
        </authorList>
    </citation>
    <scope>NUCLEOTIDE SEQUENCE</scope>
    <source>
        <strain evidence="1">DSM 8990</strain>
    </source>
</reference>
<organism evidence="1 2">
    <name type="scientific">Caldicellulosiruptor morganii</name>
    <dbReference type="NCBI Taxonomy" id="1387555"/>
    <lineage>
        <taxon>Bacteria</taxon>
        <taxon>Bacillati</taxon>
        <taxon>Bacillota</taxon>
        <taxon>Bacillota incertae sedis</taxon>
        <taxon>Caldicellulosiruptorales</taxon>
        <taxon>Caldicellulosiruptoraceae</taxon>
        <taxon>Caldicellulosiruptor</taxon>
    </lineage>
</organism>
<evidence type="ECO:0000313" key="1">
    <source>
        <dbReference type="EMBL" id="WAM34759.1"/>
    </source>
</evidence>
<proteinExistence type="predicted"/>
<protein>
    <submittedName>
        <fullName evidence="1">DUF4363 family protein</fullName>
    </submittedName>
</protein>
<dbReference type="RefSeq" id="WP_241765480.1">
    <property type="nucleotide sequence ID" value="NZ_CP113865.1"/>
</dbReference>
<sequence length="55" mass="6630">MIEHQEIDRIEEQMSKIKELLEQDSKELILPELSTLEFYVNHIKDMALLKIENIF</sequence>
<gene>
    <name evidence="1" type="ORF">OTK00_001007</name>
</gene>
<keyword evidence="2" id="KW-1185">Reference proteome</keyword>
<accession>A0ABY7BPK2</accession>
<dbReference type="InterPro" id="IPR025373">
    <property type="entry name" value="DUF4363"/>
</dbReference>
<name>A0ABY7BPK2_9FIRM</name>
<dbReference type="Pfam" id="PF14276">
    <property type="entry name" value="DUF4363"/>
    <property type="match status" value="1"/>
</dbReference>
<dbReference type="Proteomes" id="UP001164909">
    <property type="component" value="Chromosome"/>
</dbReference>
<dbReference type="EMBL" id="CP113865">
    <property type="protein sequence ID" value="WAM34759.1"/>
    <property type="molecule type" value="Genomic_DNA"/>
</dbReference>